<dbReference type="UniPathway" id="UPA00219"/>
<evidence type="ECO:0000259" key="11">
    <source>
        <dbReference type="PROSITE" id="PS52029"/>
    </source>
</evidence>
<dbReference type="GO" id="GO:0018104">
    <property type="term" value="P:peptidoglycan-protein cross-linking"/>
    <property type="evidence" value="ECO:0007669"/>
    <property type="project" value="TreeGrafter"/>
</dbReference>
<keyword evidence="7 9" id="KW-0573">Peptidoglycan synthesis</keyword>
<evidence type="ECO:0000313" key="13">
    <source>
        <dbReference type="Proteomes" id="UP000515465"/>
    </source>
</evidence>
<comment type="pathway">
    <text evidence="1 9">Cell wall biogenesis; peptidoglycan biosynthesis.</text>
</comment>
<dbReference type="RefSeq" id="WP_183457669.1">
    <property type="nucleotide sequence ID" value="NZ_CP050296.1"/>
</dbReference>
<evidence type="ECO:0000256" key="9">
    <source>
        <dbReference type="PROSITE-ProRule" id="PRU01373"/>
    </source>
</evidence>
<evidence type="ECO:0000256" key="1">
    <source>
        <dbReference type="ARBA" id="ARBA00004752"/>
    </source>
</evidence>
<gene>
    <name evidence="12" type="ORF">HB778_24545</name>
</gene>
<dbReference type="PANTHER" id="PTHR30582">
    <property type="entry name" value="L,D-TRANSPEPTIDASE"/>
    <property type="match status" value="1"/>
</dbReference>
<dbReference type="FunFam" id="2.40.440.10:FF:000002">
    <property type="entry name" value="L,D-transpeptidase ErfK/SrfK"/>
    <property type="match status" value="1"/>
</dbReference>
<protein>
    <submittedName>
        <fullName evidence="12">L,D-transpeptidase</fullName>
    </submittedName>
</protein>
<keyword evidence="4" id="KW-0808">Transferase</keyword>
<feature type="domain" description="L,D-TPase catalytic" evidence="11">
    <location>
        <begin position="95"/>
        <end position="234"/>
    </location>
</feature>
<keyword evidence="5" id="KW-0378">Hydrolase</keyword>
<evidence type="ECO:0000256" key="3">
    <source>
        <dbReference type="ARBA" id="ARBA00022676"/>
    </source>
</evidence>
<keyword evidence="6 9" id="KW-0133">Cell shape</keyword>
<dbReference type="Pfam" id="PF03734">
    <property type="entry name" value="YkuD"/>
    <property type="match status" value="1"/>
</dbReference>
<dbReference type="SUPFAM" id="SSF141523">
    <property type="entry name" value="L,D-transpeptidase catalytic domain-like"/>
    <property type="match status" value="1"/>
</dbReference>
<dbReference type="GO" id="GO:0016757">
    <property type="term" value="F:glycosyltransferase activity"/>
    <property type="evidence" value="ECO:0007669"/>
    <property type="project" value="UniProtKB-KW"/>
</dbReference>
<dbReference type="GO" id="GO:0005576">
    <property type="term" value="C:extracellular region"/>
    <property type="evidence" value="ECO:0007669"/>
    <property type="project" value="TreeGrafter"/>
</dbReference>
<dbReference type="InterPro" id="IPR005490">
    <property type="entry name" value="LD_TPept_cat_dom"/>
</dbReference>
<comment type="similarity">
    <text evidence="2">Belongs to the YkuD family.</text>
</comment>
<organism evidence="12 13">
    <name type="scientific">Mesorhizobium huakuii</name>
    <dbReference type="NCBI Taxonomy" id="28104"/>
    <lineage>
        <taxon>Bacteria</taxon>
        <taxon>Pseudomonadati</taxon>
        <taxon>Pseudomonadota</taxon>
        <taxon>Alphaproteobacteria</taxon>
        <taxon>Hyphomicrobiales</taxon>
        <taxon>Phyllobacteriaceae</taxon>
        <taxon>Mesorhizobium</taxon>
    </lineage>
</organism>
<dbReference type="EMBL" id="CP050296">
    <property type="protein sequence ID" value="QND59392.1"/>
    <property type="molecule type" value="Genomic_DNA"/>
</dbReference>
<feature type="chain" id="PRO_5028863152" evidence="10">
    <location>
        <begin position="34"/>
        <end position="276"/>
    </location>
</feature>
<keyword evidence="3" id="KW-0328">Glycosyltransferase</keyword>
<evidence type="ECO:0000256" key="4">
    <source>
        <dbReference type="ARBA" id="ARBA00022679"/>
    </source>
</evidence>
<dbReference type="InterPro" id="IPR019546">
    <property type="entry name" value="TAT_signal_bac_arc"/>
</dbReference>
<evidence type="ECO:0000256" key="5">
    <source>
        <dbReference type="ARBA" id="ARBA00022801"/>
    </source>
</evidence>
<dbReference type="InterPro" id="IPR050979">
    <property type="entry name" value="LD-transpeptidase"/>
</dbReference>
<keyword evidence="8 9" id="KW-0961">Cell wall biogenesis/degradation</keyword>
<dbReference type="GO" id="GO:0008360">
    <property type="term" value="P:regulation of cell shape"/>
    <property type="evidence" value="ECO:0007669"/>
    <property type="project" value="UniProtKB-UniRule"/>
</dbReference>
<sequence length="276" mass="29405">MSITEIESYRLSRRGFLNAAALGAASIAVSACATTGPEPVEPPPPTYVEPPLADYASMYAAVSDGGFDLPAIPVDRIDPQFLRQIVPDPTGQKPGTIVVDTTGHFLYLVRPGGQAIRYGVGLGRAGFEWSGDAVVQWKQKWPKWTPPDEMVARQPELKQYSADNGGMPGGLKNPLGARALYLFQGNVDTLYRLHGSPEWKSIGKSVSSGCVRLINQDIIDLYDRVPSKTPVIVTSDASQPQVAAATANHKAIPIDAGVPDGSVLLGPVKAVTNAIF</sequence>
<feature type="active site" description="Proton donor/acceptor" evidence="9">
    <location>
        <position position="194"/>
    </location>
</feature>
<feature type="signal peptide" evidence="10">
    <location>
        <begin position="1"/>
        <end position="33"/>
    </location>
</feature>
<evidence type="ECO:0000256" key="2">
    <source>
        <dbReference type="ARBA" id="ARBA00005992"/>
    </source>
</evidence>
<dbReference type="InterPro" id="IPR006311">
    <property type="entry name" value="TAT_signal"/>
</dbReference>
<evidence type="ECO:0000256" key="10">
    <source>
        <dbReference type="SAM" id="SignalP"/>
    </source>
</evidence>
<dbReference type="CDD" id="cd16913">
    <property type="entry name" value="YkuD_like"/>
    <property type="match status" value="1"/>
</dbReference>
<dbReference type="GO" id="GO:0071555">
    <property type="term" value="P:cell wall organization"/>
    <property type="evidence" value="ECO:0007669"/>
    <property type="project" value="UniProtKB-UniRule"/>
</dbReference>
<evidence type="ECO:0000256" key="8">
    <source>
        <dbReference type="ARBA" id="ARBA00023316"/>
    </source>
</evidence>
<accession>A0A7G6SY10</accession>
<dbReference type="PROSITE" id="PS51318">
    <property type="entry name" value="TAT"/>
    <property type="match status" value="1"/>
</dbReference>
<dbReference type="GO" id="GO:0071972">
    <property type="term" value="F:peptidoglycan L,D-transpeptidase activity"/>
    <property type="evidence" value="ECO:0007669"/>
    <property type="project" value="TreeGrafter"/>
</dbReference>
<dbReference type="NCBIfam" id="TIGR01409">
    <property type="entry name" value="TAT_signal_seq"/>
    <property type="match status" value="1"/>
</dbReference>
<dbReference type="PROSITE" id="PS52029">
    <property type="entry name" value="LD_TPASE"/>
    <property type="match status" value="1"/>
</dbReference>
<dbReference type="AlphaFoldDB" id="A0A7G6SY10"/>
<dbReference type="Proteomes" id="UP000515465">
    <property type="component" value="Chromosome"/>
</dbReference>
<evidence type="ECO:0000256" key="7">
    <source>
        <dbReference type="ARBA" id="ARBA00022984"/>
    </source>
</evidence>
<reference evidence="13" key="1">
    <citation type="journal article" date="2020" name="Mol. Plant Microbe">
        <title>Rhizobial microsymbionts of the narrowly endemic Oxytropis species growing in Kamchatka are characterized by significant genetic diversity and possess a set of genes that are associated with T3SS and T6SS secretion systems and can affect the development of symbiosis.</title>
        <authorList>
            <person name="Safronova V."/>
            <person name="Guro P."/>
            <person name="Sazanova A."/>
            <person name="Kuznetsova I."/>
            <person name="Belimov A."/>
            <person name="Yakubov V."/>
            <person name="Chirak E."/>
            <person name="Afonin A."/>
            <person name="Gogolev Y."/>
            <person name="Andronov E."/>
            <person name="Tikhonovich I."/>
        </authorList>
    </citation>
    <scope>NUCLEOTIDE SEQUENCE [LARGE SCALE GENOMIC DNA]</scope>
    <source>
        <strain evidence="13">583</strain>
    </source>
</reference>
<dbReference type="Gene3D" id="2.40.440.10">
    <property type="entry name" value="L,D-transpeptidase catalytic domain-like"/>
    <property type="match status" value="1"/>
</dbReference>
<name>A0A7G6SY10_9HYPH</name>
<dbReference type="InterPro" id="IPR038063">
    <property type="entry name" value="Transpep_catalytic_dom"/>
</dbReference>
<feature type="active site" description="Nucleophile" evidence="9">
    <location>
        <position position="210"/>
    </location>
</feature>
<evidence type="ECO:0000256" key="6">
    <source>
        <dbReference type="ARBA" id="ARBA00022960"/>
    </source>
</evidence>
<evidence type="ECO:0000313" key="12">
    <source>
        <dbReference type="EMBL" id="QND59392.1"/>
    </source>
</evidence>
<dbReference type="PANTHER" id="PTHR30582:SF24">
    <property type="entry name" value="L,D-TRANSPEPTIDASE ERFK_SRFK-RELATED"/>
    <property type="match status" value="1"/>
</dbReference>
<keyword evidence="10" id="KW-0732">Signal</keyword>
<proteinExistence type="inferred from homology"/>